<feature type="domain" description="Reverse transcriptase" evidence="1">
    <location>
        <begin position="1"/>
        <end position="109"/>
    </location>
</feature>
<sequence length="208" mass="24381">MDGYSGYNQIYITEEDIHKTAFRCPGSLGRFEWVVISFGLKNAGATYQRAMNLTFHDMIDKFVEVYVDDIVVKSIKEDDHFEQLRCSFERMRQYKLKLNPLKCTFGLNIGNFLSFLVHKRRIELDKNKVNAILEAKPPNNKKELRRFRGQVNFLRRFISNCAGRTKVFSSLLNLKNQDEFVWKEEHQKAFESLKTYLSSPPVLVSPIQ</sequence>
<dbReference type="EMBL" id="OU503046">
    <property type="protein sequence ID" value="CAI9771376.1"/>
    <property type="molecule type" value="Genomic_DNA"/>
</dbReference>
<evidence type="ECO:0000313" key="2">
    <source>
        <dbReference type="EMBL" id="CAI9771376.1"/>
    </source>
</evidence>
<dbReference type="AlphaFoldDB" id="A0AAD1ZKA2"/>
<dbReference type="PANTHER" id="PTHR24559">
    <property type="entry name" value="TRANSPOSON TY3-I GAG-POL POLYPROTEIN"/>
    <property type="match status" value="1"/>
</dbReference>
<keyword evidence="3" id="KW-1185">Reference proteome</keyword>
<dbReference type="Gene3D" id="3.30.70.270">
    <property type="match status" value="2"/>
</dbReference>
<reference evidence="2" key="1">
    <citation type="submission" date="2023-05" db="EMBL/GenBank/DDBJ databases">
        <authorList>
            <person name="Huff M."/>
        </authorList>
    </citation>
    <scope>NUCLEOTIDE SEQUENCE</scope>
</reference>
<dbReference type="PANTHER" id="PTHR24559:SF439">
    <property type="entry name" value="RETROTRANSPOSON, UNCLASSIFIED-LIKE PROTEIN"/>
    <property type="match status" value="1"/>
</dbReference>
<evidence type="ECO:0000259" key="1">
    <source>
        <dbReference type="Pfam" id="PF00078"/>
    </source>
</evidence>
<proteinExistence type="predicted"/>
<dbReference type="Proteomes" id="UP000834106">
    <property type="component" value="Chromosome 11"/>
</dbReference>
<dbReference type="InterPro" id="IPR000477">
    <property type="entry name" value="RT_dom"/>
</dbReference>
<protein>
    <recommendedName>
        <fullName evidence="1">Reverse transcriptase domain-containing protein</fullName>
    </recommendedName>
</protein>
<dbReference type="SUPFAM" id="SSF56672">
    <property type="entry name" value="DNA/RNA polymerases"/>
    <property type="match status" value="1"/>
</dbReference>
<evidence type="ECO:0000313" key="3">
    <source>
        <dbReference type="Proteomes" id="UP000834106"/>
    </source>
</evidence>
<dbReference type="Pfam" id="PF00078">
    <property type="entry name" value="RVT_1"/>
    <property type="match status" value="1"/>
</dbReference>
<dbReference type="CDD" id="cd01647">
    <property type="entry name" value="RT_LTR"/>
    <property type="match status" value="1"/>
</dbReference>
<accession>A0AAD1ZKA2</accession>
<gene>
    <name evidence="2" type="ORF">FPE_LOCUS18806</name>
</gene>
<organism evidence="2 3">
    <name type="scientific">Fraxinus pennsylvanica</name>
    <dbReference type="NCBI Taxonomy" id="56036"/>
    <lineage>
        <taxon>Eukaryota</taxon>
        <taxon>Viridiplantae</taxon>
        <taxon>Streptophyta</taxon>
        <taxon>Embryophyta</taxon>
        <taxon>Tracheophyta</taxon>
        <taxon>Spermatophyta</taxon>
        <taxon>Magnoliopsida</taxon>
        <taxon>eudicotyledons</taxon>
        <taxon>Gunneridae</taxon>
        <taxon>Pentapetalae</taxon>
        <taxon>asterids</taxon>
        <taxon>lamiids</taxon>
        <taxon>Lamiales</taxon>
        <taxon>Oleaceae</taxon>
        <taxon>Oleeae</taxon>
        <taxon>Fraxinus</taxon>
    </lineage>
</organism>
<dbReference type="InterPro" id="IPR053134">
    <property type="entry name" value="RNA-dir_DNA_polymerase"/>
</dbReference>
<dbReference type="InterPro" id="IPR043502">
    <property type="entry name" value="DNA/RNA_pol_sf"/>
</dbReference>
<name>A0AAD1ZKA2_9LAMI</name>
<dbReference type="InterPro" id="IPR043128">
    <property type="entry name" value="Rev_trsase/Diguanyl_cyclase"/>
</dbReference>
<dbReference type="Gene3D" id="3.10.10.10">
    <property type="entry name" value="HIV Type 1 Reverse Transcriptase, subunit A, domain 1"/>
    <property type="match status" value="1"/>
</dbReference>
<dbReference type="FunFam" id="3.30.70.270:FF:000020">
    <property type="entry name" value="Transposon Tf2-6 polyprotein-like Protein"/>
    <property type="match status" value="1"/>
</dbReference>